<dbReference type="InterPro" id="IPR050680">
    <property type="entry name" value="YpeA/RimI_acetyltransf"/>
</dbReference>
<dbReference type="InterPro" id="IPR000182">
    <property type="entry name" value="GNAT_dom"/>
</dbReference>
<feature type="domain" description="N-acetyltransferase" evidence="3">
    <location>
        <begin position="9"/>
        <end position="166"/>
    </location>
</feature>
<protein>
    <submittedName>
        <fullName evidence="4">GNAT family N-acetyltransferase</fullName>
    </submittedName>
</protein>
<evidence type="ECO:0000313" key="5">
    <source>
        <dbReference type="Proteomes" id="UP001501771"/>
    </source>
</evidence>
<comment type="caution">
    <text evidence="4">The sequence shown here is derived from an EMBL/GenBank/DDBJ whole genome shotgun (WGS) entry which is preliminary data.</text>
</comment>
<accession>A0ABN2ZWR7</accession>
<evidence type="ECO:0000313" key="4">
    <source>
        <dbReference type="EMBL" id="GAA2148892.1"/>
    </source>
</evidence>
<dbReference type="RefSeq" id="WP_344153195.1">
    <property type="nucleotide sequence ID" value="NZ_BAAAQR010000008.1"/>
</dbReference>
<evidence type="ECO:0000256" key="1">
    <source>
        <dbReference type="ARBA" id="ARBA00022679"/>
    </source>
</evidence>
<keyword evidence="1" id="KW-0808">Transferase</keyword>
<dbReference type="InterPro" id="IPR016181">
    <property type="entry name" value="Acyl_CoA_acyltransferase"/>
</dbReference>
<dbReference type="PROSITE" id="PS51186">
    <property type="entry name" value="GNAT"/>
    <property type="match status" value="1"/>
</dbReference>
<evidence type="ECO:0000259" key="3">
    <source>
        <dbReference type="PROSITE" id="PS51186"/>
    </source>
</evidence>
<organism evidence="4 5">
    <name type="scientific">Nocardioides koreensis</name>
    <dbReference type="NCBI Taxonomy" id="433651"/>
    <lineage>
        <taxon>Bacteria</taxon>
        <taxon>Bacillati</taxon>
        <taxon>Actinomycetota</taxon>
        <taxon>Actinomycetes</taxon>
        <taxon>Propionibacteriales</taxon>
        <taxon>Nocardioidaceae</taxon>
        <taxon>Nocardioides</taxon>
    </lineage>
</organism>
<keyword evidence="2" id="KW-0012">Acyltransferase</keyword>
<dbReference type="PANTHER" id="PTHR43420:SF43">
    <property type="entry name" value="SPERMINE_SPERMIDINE ACETYLTRANSFERASE"/>
    <property type="match status" value="1"/>
</dbReference>
<proteinExistence type="predicted"/>
<dbReference type="CDD" id="cd04301">
    <property type="entry name" value="NAT_SF"/>
    <property type="match status" value="1"/>
</dbReference>
<name>A0ABN2ZWR7_9ACTN</name>
<keyword evidence="5" id="KW-1185">Reference proteome</keyword>
<dbReference type="Gene3D" id="3.40.630.30">
    <property type="match status" value="1"/>
</dbReference>
<dbReference type="PANTHER" id="PTHR43420">
    <property type="entry name" value="ACETYLTRANSFERASE"/>
    <property type="match status" value="1"/>
</dbReference>
<reference evidence="4 5" key="1">
    <citation type="journal article" date="2019" name="Int. J. Syst. Evol. Microbiol.">
        <title>The Global Catalogue of Microorganisms (GCM) 10K type strain sequencing project: providing services to taxonomists for standard genome sequencing and annotation.</title>
        <authorList>
            <consortium name="The Broad Institute Genomics Platform"/>
            <consortium name="The Broad Institute Genome Sequencing Center for Infectious Disease"/>
            <person name="Wu L."/>
            <person name="Ma J."/>
        </authorList>
    </citation>
    <scope>NUCLEOTIDE SEQUENCE [LARGE SCALE GENOMIC DNA]</scope>
    <source>
        <strain evidence="4 5">JCM 16022</strain>
    </source>
</reference>
<gene>
    <name evidence="4" type="ORF">GCM10009844_27910</name>
</gene>
<dbReference type="Pfam" id="PF13508">
    <property type="entry name" value="Acetyltransf_7"/>
    <property type="match status" value="1"/>
</dbReference>
<dbReference type="EMBL" id="BAAAQR010000008">
    <property type="protein sequence ID" value="GAA2148892.1"/>
    <property type="molecule type" value="Genomic_DNA"/>
</dbReference>
<sequence>MSHATLPDVRIRRASPADAEPLTHLHLDCWDDAYTGLMPQEVLDARRTDVPARIERWRTILEQSANTLVAEAPDGLVGFASAGPGRDNDVDTELEVMALYVRADRWGTGVGYALLEAAIGDRAAYLWVLEGNERAIRFYERQGFRRDGTRDEHDEGRHVRMVRAGV</sequence>
<evidence type="ECO:0000256" key="2">
    <source>
        <dbReference type="ARBA" id="ARBA00023315"/>
    </source>
</evidence>
<dbReference type="Proteomes" id="UP001501771">
    <property type="component" value="Unassembled WGS sequence"/>
</dbReference>
<dbReference type="SUPFAM" id="SSF55729">
    <property type="entry name" value="Acyl-CoA N-acyltransferases (Nat)"/>
    <property type="match status" value="1"/>
</dbReference>